<dbReference type="PROSITE" id="PS51257">
    <property type="entry name" value="PROKAR_LIPOPROTEIN"/>
    <property type="match status" value="1"/>
</dbReference>
<dbReference type="Gene3D" id="3.20.20.70">
    <property type="entry name" value="Aldolase class I"/>
    <property type="match status" value="1"/>
</dbReference>
<dbReference type="Pfam" id="PF14509">
    <property type="entry name" value="GH97_C"/>
    <property type="match status" value="1"/>
</dbReference>
<dbReference type="EMBL" id="QRWP01000001">
    <property type="protein sequence ID" value="RGT35776.1"/>
    <property type="molecule type" value="Genomic_DNA"/>
</dbReference>
<evidence type="ECO:0000313" key="11">
    <source>
        <dbReference type="Proteomes" id="UP000285159"/>
    </source>
</evidence>
<organism evidence="10 11">
    <name type="scientific">Bacteroides clarus</name>
    <dbReference type="NCBI Taxonomy" id="626929"/>
    <lineage>
        <taxon>Bacteria</taxon>
        <taxon>Pseudomonadati</taxon>
        <taxon>Bacteroidota</taxon>
        <taxon>Bacteroidia</taxon>
        <taxon>Bacteroidales</taxon>
        <taxon>Bacteroidaceae</taxon>
        <taxon>Bacteroides</taxon>
    </lineage>
</organism>
<evidence type="ECO:0000256" key="4">
    <source>
        <dbReference type="ARBA" id="ARBA00022837"/>
    </source>
</evidence>
<dbReference type="Proteomes" id="UP000285159">
    <property type="component" value="Unassembled WGS sequence"/>
</dbReference>
<evidence type="ECO:0000313" key="10">
    <source>
        <dbReference type="EMBL" id="RGT35776.1"/>
    </source>
</evidence>
<feature type="domain" description="Glycosyl-hydrolase 97 catalytic" evidence="7">
    <location>
        <begin position="322"/>
        <end position="468"/>
    </location>
</feature>
<dbReference type="InterPro" id="IPR017853">
    <property type="entry name" value="GH"/>
</dbReference>
<dbReference type="AlphaFoldDB" id="A0A412NBA7"/>
<keyword evidence="6" id="KW-0732">Signal</keyword>
<proteinExistence type="predicted"/>
<dbReference type="Gene3D" id="2.60.40.1180">
    <property type="entry name" value="Golgi alpha-mannosidase II"/>
    <property type="match status" value="1"/>
</dbReference>
<accession>A0A412NBA7</accession>
<feature type="signal peptide" evidence="6">
    <location>
        <begin position="1"/>
        <end position="26"/>
    </location>
</feature>
<dbReference type="PANTHER" id="PTHR35803:SF2">
    <property type="entry name" value="RETAINING ALPHA-GALACTOSIDASE"/>
    <property type="match status" value="1"/>
</dbReference>
<dbReference type="PANTHER" id="PTHR35803">
    <property type="entry name" value="GLUCAN 1,4-ALPHA-GLUCOSIDASE SUSB-RELATED"/>
    <property type="match status" value="1"/>
</dbReference>
<dbReference type="GO" id="GO:0016798">
    <property type="term" value="F:hydrolase activity, acting on glycosyl bonds"/>
    <property type="evidence" value="ECO:0007669"/>
    <property type="project" value="UniProtKB-KW"/>
</dbReference>
<evidence type="ECO:0000259" key="8">
    <source>
        <dbReference type="Pfam" id="PF14508"/>
    </source>
</evidence>
<dbReference type="Pfam" id="PF14508">
    <property type="entry name" value="GH97_N"/>
    <property type="match status" value="1"/>
</dbReference>
<dbReference type="Gene3D" id="2.70.98.10">
    <property type="match status" value="1"/>
</dbReference>
<evidence type="ECO:0000259" key="9">
    <source>
        <dbReference type="Pfam" id="PF14509"/>
    </source>
</evidence>
<evidence type="ECO:0000256" key="5">
    <source>
        <dbReference type="ARBA" id="ARBA00023295"/>
    </source>
</evidence>
<dbReference type="InterPro" id="IPR013780">
    <property type="entry name" value="Glyco_hydro_b"/>
</dbReference>
<feature type="chain" id="PRO_5018991394" evidence="6">
    <location>
        <begin position="27"/>
        <end position="656"/>
    </location>
</feature>
<dbReference type="InterPro" id="IPR029486">
    <property type="entry name" value="GH97_N"/>
</dbReference>
<name>A0A412NBA7_9BACE</name>
<reference evidence="10 11" key="1">
    <citation type="submission" date="2018-08" db="EMBL/GenBank/DDBJ databases">
        <title>A genome reference for cultivated species of the human gut microbiota.</title>
        <authorList>
            <person name="Zou Y."/>
            <person name="Xue W."/>
            <person name="Luo G."/>
        </authorList>
    </citation>
    <scope>NUCLEOTIDE SEQUENCE [LARGE SCALE GENOMIC DNA]</scope>
    <source>
        <strain evidence="10 11">AF19-1AC</strain>
    </source>
</reference>
<dbReference type="InterPro" id="IPR052720">
    <property type="entry name" value="Glycosyl_hydrolase_97"/>
</dbReference>
<feature type="domain" description="Glycosyl-hydrolase 97 C-terminal oligomerisation" evidence="9">
    <location>
        <begin position="565"/>
        <end position="655"/>
    </location>
</feature>
<comment type="caution">
    <text evidence="10">The sequence shown here is derived from an EMBL/GenBank/DDBJ whole genome shotgun (WGS) entry which is preliminary data.</text>
</comment>
<dbReference type="GO" id="GO:0030246">
    <property type="term" value="F:carbohydrate binding"/>
    <property type="evidence" value="ECO:0007669"/>
    <property type="project" value="InterPro"/>
</dbReference>
<keyword evidence="4" id="KW-0106">Calcium</keyword>
<keyword evidence="5" id="KW-0326">Glycosidase</keyword>
<gene>
    <name evidence="10" type="ORF">DWX38_02090</name>
</gene>
<feature type="domain" description="Glycosyl-hydrolase 97 N-terminal" evidence="8">
    <location>
        <begin position="35"/>
        <end position="298"/>
    </location>
</feature>
<comment type="cofactor">
    <cofactor evidence="1">
        <name>Ca(2+)</name>
        <dbReference type="ChEBI" id="CHEBI:29108"/>
    </cofactor>
</comment>
<dbReference type="SUPFAM" id="SSF51445">
    <property type="entry name" value="(Trans)glycosidases"/>
    <property type="match status" value="1"/>
</dbReference>
<evidence type="ECO:0000256" key="2">
    <source>
        <dbReference type="ARBA" id="ARBA00011245"/>
    </source>
</evidence>
<evidence type="ECO:0000256" key="1">
    <source>
        <dbReference type="ARBA" id="ARBA00001913"/>
    </source>
</evidence>
<comment type="subunit">
    <text evidence="2">Monomer.</text>
</comment>
<dbReference type="Pfam" id="PF10566">
    <property type="entry name" value="Glyco_hydro_97"/>
    <property type="match status" value="1"/>
</dbReference>
<dbReference type="InterPro" id="IPR014718">
    <property type="entry name" value="GH-type_carb-bd"/>
</dbReference>
<dbReference type="InterPro" id="IPR019563">
    <property type="entry name" value="GH97_catalytic"/>
</dbReference>
<evidence type="ECO:0000256" key="6">
    <source>
        <dbReference type="SAM" id="SignalP"/>
    </source>
</evidence>
<sequence length="656" mass="74118">MITLKINIMNKFWNVALLLCAVLVTACTTPESWELKSKDNNVRFVLENKITDGVTDLTYSVYYKDTIAIERSLLGLIMDSLEYGKNAKFVSAAPVKDIVEAYQLKSGKQIKTIDDCREQVFTFSSSEGNNFDLIVRVYNNGIAFRYGLSGLDKELHTIQAEHTEFAVPVNGKAWIHPYDWNERKKPSYEQYCSNAIEIRSECEHGRGWAFPMLFQTNGLWMMITEAHLDGTYPATHIDNSGINGAYKIRFPELDEPIVPDAVEPVSKLSWYTPWRAVIVGNDLNTIFQNQMVSHLNPPSVIEDESWIKAGRSCWSWWYKGATVLDYKEQLKYVDLSVEMGWEYILIDAGWQRMANGGTMEDVVKYAQPKGIGVWLWYHSGAGRENDTVAARRIMSDPELRRAEMKRISEIGVKGIKVDFFDSDKQRIIQLYPAILKDAADNHLLVDLHGATLPRGFERTYPNMMTTEAIRGAETLGRQQRCDKAAEHNATVPFTRNVVGSMDYTPVTFSNKIRQGVEAIRQTTVAHQLALAVVFESGFQCFADRAEAYLSLPEQPKQFLKEVSAAWDESCLLAGYPSDYAVIARRSGDVWFIGGISGKAEKREIEFTLPAACKGKSFTMITDGKDKDCFDYMPIKDTDGKIKIKLLPNGGFAGIIR</sequence>
<keyword evidence="3 10" id="KW-0378">Hydrolase</keyword>
<dbReference type="InterPro" id="IPR013785">
    <property type="entry name" value="Aldolase_TIM"/>
</dbReference>
<dbReference type="InterPro" id="IPR029483">
    <property type="entry name" value="GH97_C"/>
</dbReference>
<protein>
    <submittedName>
        <fullName evidence="10">Glycoside hydrolase family 97 protein</fullName>
    </submittedName>
</protein>
<evidence type="ECO:0000259" key="7">
    <source>
        <dbReference type="Pfam" id="PF10566"/>
    </source>
</evidence>
<evidence type="ECO:0000256" key="3">
    <source>
        <dbReference type="ARBA" id="ARBA00022801"/>
    </source>
</evidence>